<sequence length="339" mass="37820">MDNMVKNKRALVGLLALTVLAGCSSPEKRSQANRGFDYQQESLRIRPLLIPAGLDAPAFNNEFVVPALSAQAALGAKGTELDIRPPIQVLPLIRGSQVADQGSALWFYQQRLDQPLEQELALALESFLNKQEIDFNRNDQGWLTDWVGAKSEPELRYVWQFAPDPVRRAVAISVTIAEQRGDSTLRPQDRQRAEAVMLNAFSLDYQSALTARESELDKGPIGIELDPAQGRILAAQGYDRTWRRLVTLLPKMGFDITNRQQALGYLDVEFDGLSDGKWQDLGLPALDVPEDEYRIQLGDLGNQTSIMINDKDRVPVSAEVLGQFSRTLAKAFERTDLIK</sequence>
<proteinExistence type="predicted"/>
<dbReference type="Pfam" id="PF06804">
    <property type="entry name" value="Lipoprotein_18"/>
    <property type="match status" value="1"/>
</dbReference>
<protein>
    <submittedName>
        <fullName evidence="1">Outer membrane protein assembly factor BamC</fullName>
    </submittedName>
</protein>
<organism evidence="1 2">
    <name type="scientific">Zobellella aerophila</name>
    <dbReference type="NCBI Taxonomy" id="870480"/>
    <lineage>
        <taxon>Bacteria</taxon>
        <taxon>Pseudomonadati</taxon>
        <taxon>Pseudomonadota</taxon>
        <taxon>Gammaproteobacteria</taxon>
        <taxon>Aeromonadales</taxon>
        <taxon>Aeromonadaceae</taxon>
        <taxon>Zobellella</taxon>
    </lineage>
</organism>
<keyword evidence="2" id="KW-1185">Reference proteome</keyword>
<dbReference type="InterPro" id="IPR042268">
    <property type="entry name" value="BamC_C"/>
</dbReference>
<comment type="caution">
    <text evidence="1">The sequence shown here is derived from an EMBL/GenBank/DDBJ whole genome shotgun (WGS) entry which is preliminary data.</text>
</comment>
<dbReference type="Gene3D" id="3.30.310.170">
    <property type="entry name" value="Outer membrane protein assembly factor BamC"/>
    <property type="match status" value="1"/>
</dbReference>
<accession>A0ABP6VGB2</accession>
<evidence type="ECO:0000313" key="2">
    <source>
        <dbReference type="Proteomes" id="UP001500795"/>
    </source>
</evidence>
<name>A0ABP6VGB2_9GAMM</name>
<gene>
    <name evidence="1" type="primary">bamC</name>
    <name evidence="1" type="ORF">GCM10022394_11210</name>
</gene>
<evidence type="ECO:0000313" key="1">
    <source>
        <dbReference type="EMBL" id="GAA3533494.1"/>
    </source>
</evidence>
<reference evidence="2" key="1">
    <citation type="journal article" date="2019" name="Int. J. Syst. Evol. Microbiol.">
        <title>The Global Catalogue of Microorganisms (GCM) 10K type strain sequencing project: providing services to taxonomists for standard genome sequencing and annotation.</title>
        <authorList>
            <consortium name="The Broad Institute Genomics Platform"/>
            <consortium name="The Broad Institute Genome Sequencing Center for Infectious Disease"/>
            <person name="Wu L."/>
            <person name="Ma J."/>
        </authorList>
    </citation>
    <scope>NUCLEOTIDE SEQUENCE [LARGE SCALE GENOMIC DNA]</scope>
    <source>
        <strain evidence="2">JCM 17110</strain>
    </source>
</reference>
<dbReference type="EMBL" id="BAABCX010000001">
    <property type="protein sequence ID" value="GAA3533494.1"/>
    <property type="molecule type" value="Genomic_DNA"/>
</dbReference>
<dbReference type="InterPro" id="IPR010653">
    <property type="entry name" value="NlpB/DapX"/>
</dbReference>
<dbReference type="Proteomes" id="UP001500795">
    <property type="component" value="Unassembled WGS sequence"/>
</dbReference>
<dbReference type="PROSITE" id="PS51257">
    <property type="entry name" value="PROKAR_LIPOPROTEIN"/>
    <property type="match status" value="1"/>
</dbReference>